<gene>
    <name evidence="1" type="ORF">KME28_05220</name>
</gene>
<dbReference type="EMBL" id="JAHHHW010000053">
    <property type="protein sequence ID" value="MBW4431137.1"/>
    <property type="molecule type" value="Genomic_DNA"/>
</dbReference>
<name>A0A9E3H5T0_9NOST</name>
<reference evidence="1" key="1">
    <citation type="submission" date="2021-05" db="EMBL/GenBank/DDBJ databases">
        <authorList>
            <person name="Pietrasiak N."/>
            <person name="Ward R."/>
            <person name="Stajich J.E."/>
            <person name="Kurbessoian T."/>
        </authorList>
    </citation>
    <scope>NUCLEOTIDE SEQUENCE</scope>
    <source>
        <strain evidence="1">HA4357-MV3</strain>
    </source>
</reference>
<evidence type="ECO:0000313" key="1">
    <source>
        <dbReference type="EMBL" id="MBW4431137.1"/>
    </source>
</evidence>
<evidence type="ECO:0000313" key="2">
    <source>
        <dbReference type="Proteomes" id="UP000813215"/>
    </source>
</evidence>
<proteinExistence type="predicted"/>
<accession>A0A9E3H5T0</accession>
<sequence>MSDESLEIDCGNRLPVEIFVVAKLPSGVGKEIVRDGLERQRKHKNFIEEYNEPSAKIANTDWEKGDLTTVYTFGVDEKDLVFHRHAGHRVITAVTGESGAVLKFSSATLDEIKRDPKIFIEKMTIVELPKDAIFVLRFHGEVYHQFCPKNKSFQGFFAISVHTNELGGLDDQILLQKVIQGHASIPLLTEPIPKEVESFFEQKEVRV</sequence>
<dbReference type="AlphaFoldDB" id="A0A9E3H5T0"/>
<dbReference type="Proteomes" id="UP000813215">
    <property type="component" value="Unassembled WGS sequence"/>
</dbReference>
<reference evidence="1" key="2">
    <citation type="journal article" date="2022" name="Microbiol. Resour. Announc.">
        <title>Metagenome Sequencing to Explore Phylogenomics of Terrestrial Cyanobacteria.</title>
        <authorList>
            <person name="Ward R.D."/>
            <person name="Stajich J.E."/>
            <person name="Johansen J.R."/>
            <person name="Huntemann M."/>
            <person name="Clum A."/>
            <person name="Foster B."/>
            <person name="Foster B."/>
            <person name="Roux S."/>
            <person name="Palaniappan K."/>
            <person name="Varghese N."/>
            <person name="Mukherjee S."/>
            <person name="Reddy T.B.K."/>
            <person name="Daum C."/>
            <person name="Copeland A."/>
            <person name="Chen I.A."/>
            <person name="Ivanova N.N."/>
            <person name="Kyrpides N.C."/>
            <person name="Shapiro N."/>
            <person name="Eloe-Fadrosh E.A."/>
            <person name="Pietrasiak N."/>
        </authorList>
    </citation>
    <scope>NUCLEOTIDE SEQUENCE</scope>
    <source>
        <strain evidence="1">HA4357-MV3</strain>
    </source>
</reference>
<comment type="caution">
    <text evidence="1">The sequence shown here is derived from an EMBL/GenBank/DDBJ whole genome shotgun (WGS) entry which is preliminary data.</text>
</comment>
<protein>
    <submittedName>
        <fullName evidence="1">Uncharacterized protein</fullName>
    </submittedName>
</protein>
<organism evidence="1 2">
    <name type="scientific">Pelatocladus maniniholoensis HA4357-MV3</name>
    <dbReference type="NCBI Taxonomy" id="1117104"/>
    <lineage>
        <taxon>Bacteria</taxon>
        <taxon>Bacillati</taxon>
        <taxon>Cyanobacteriota</taxon>
        <taxon>Cyanophyceae</taxon>
        <taxon>Nostocales</taxon>
        <taxon>Nostocaceae</taxon>
        <taxon>Pelatocladus</taxon>
    </lineage>
</organism>